<keyword evidence="1" id="KW-0812">Transmembrane</keyword>
<organism evidence="2 3">
    <name type="scientific">Brachionus plicatilis</name>
    <name type="common">Marine rotifer</name>
    <name type="synonym">Brachionus muelleri</name>
    <dbReference type="NCBI Taxonomy" id="10195"/>
    <lineage>
        <taxon>Eukaryota</taxon>
        <taxon>Metazoa</taxon>
        <taxon>Spiralia</taxon>
        <taxon>Gnathifera</taxon>
        <taxon>Rotifera</taxon>
        <taxon>Eurotatoria</taxon>
        <taxon>Monogononta</taxon>
        <taxon>Pseudotrocha</taxon>
        <taxon>Ploima</taxon>
        <taxon>Brachionidae</taxon>
        <taxon>Brachionus</taxon>
    </lineage>
</organism>
<dbReference type="AlphaFoldDB" id="A0A3M7R153"/>
<keyword evidence="1" id="KW-1133">Transmembrane helix</keyword>
<name>A0A3M7R153_BRAPC</name>
<evidence type="ECO:0000313" key="3">
    <source>
        <dbReference type="Proteomes" id="UP000276133"/>
    </source>
</evidence>
<gene>
    <name evidence="2" type="ORF">BpHYR1_022466</name>
</gene>
<sequence>MKITVIKSQLKNSVLCNDLSGYPRIGSKIISFDLKSSFCLAIFAEMIASLFFITLNCLSRNYYFKCFESSLQLFIIDLCSSLSKNSILAFK</sequence>
<proteinExistence type="predicted"/>
<feature type="transmembrane region" description="Helical" evidence="1">
    <location>
        <begin position="37"/>
        <end position="55"/>
    </location>
</feature>
<protein>
    <submittedName>
        <fullName evidence="2">Uncharacterized protein</fullName>
    </submittedName>
</protein>
<keyword evidence="1" id="KW-0472">Membrane</keyword>
<keyword evidence="3" id="KW-1185">Reference proteome</keyword>
<accession>A0A3M7R153</accession>
<dbReference type="EMBL" id="REGN01004558">
    <property type="protein sequence ID" value="RNA16998.1"/>
    <property type="molecule type" value="Genomic_DNA"/>
</dbReference>
<dbReference type="Proteomes" id="UP000276133">
    <property type="component" value="Unassembled WGS sequence"/>
</dbReference>
<evidence type="ECO:0000256" key="1">
    <source>
        <dbReference type="SAM" id="Phobius"/>
    </source>
</evidence>
<reference evidence="2 3" key="1">
    <citation type="journal article" date="2018" name="Sci. Rep.">
        <title>Genomic signatures of local adaptation to the degree of environmental predictability in rotifers.</title>
        <authorList>
            <person name="Franch-Gras L."/>
            <person name="Hahn C."/>
            <person name="Garcia-Roger E.M."/>
            <person name="Carmona M.J."/>
            <person name="Serra M."/>
            <person name="Gomez A."/>
        </authorList>
    </citation>
    <scope>NUCLEOTIDE SEQUENCE [LARGE SCALE GENOMIC DNA]</scope>
    <source>
        <strain evidence="2">HYR1</strain>
    </source>
</reference>
<comment type="caution">
    <text evidence="2">The sequence shown here is derived from an EMBL/GenBank/DDBJ whole genome shotgun (WGS) entry which is preliminary data.</text>
</comment>
<evidence type="ECO:0000313" key="2">
    <source>
        <dbReference type="EMBL" id="RNA16998.1"/>
    </source>
</evidence>